<dbReference type="GO" id="GO:0008270">
    <property type="term" value="F:zinc ion binding"/>
    <property type="evidence" value="ECO:0007669"/>
    <property type="project" value="InterPro"/>
</dbReference>
<dbReference type="HOGENOM" id="CLU_247672_0_0_1"/>
<keyword evidence="2" id="KW-0812">Transmembrane</keyword>
<dbReference type="KEGG" id="glz:GLAREA_12844"/>
<dbReference type="InterPro" id="IPR027796">
    <property type="entry name" value="OTT_1508_deam-like"/>
</dbReference>
<evidence type="ECO:0000313" key="5">
    <source>
        <dbReference type="Proteomes" id="UP000016922"/>
    </source>
</evidence>
<proteinExistence type="predicted"/>
<dbReference type="Pfam" id="PF04082">
    <property type="entry name" value="Fungal_trans"/>
    <property type="match status" value="1"/>
</dbReference>
<feature type="transmembrane region" description="Helical" evidence="2">
    <location>
        <begin position="1140"/>
        <end position="1161"/>
    </location>
</feature>
<feature type="domain" description="Xylanolytic transcriptional activator regulatory" evidence="3">
    <location>
        <begin position="1157"/>
        <end position="1230"/>
    </location>
</feature>
<dbReference type="Pfam" id="PF14441">
    <property type="entry name" value="OTT_1508_deam"/>
    <property type="match status" value="1"/>
</dbReference>
<dbReference type="InterPro" id="IPR050987">
    <property type="entry name" value="AtrR-like"/>
</dbReference>
<dbReference type="PANTHER" id="PTHR46910">
    <property type="entry name" value="TRANSCRIPTION FACTOR PDR1"/>
    <property type="match status" value="1"/>
</dbReference>
<dbReference type="InterPro" id="IPR007219">
    <property type="entry name" value="XnlR_reg_dom"/>
</dbReference>
<keyword evidence="1" id="KW-0539">Nucleus</keyword>
<keyword evidence="2" id="KW-1133">Transmembrane helix</keyword>
<keyword evidence="5" id="KW-1185">Reference proteome</keyword>
<dbReference type="SMART" id="SM00906">
    <property type="entry name" value="Fungal_trans"/>
    <property type="match status" value="1"/>
</dbReference>
<dbReference type="GeneID" id="19471884"/>
<dbReference type="OrthoDB" id="4851849at2759"/>
<dbReference type="EMBL" id="KE145365">
    <property type="protein sequence ID" value="EPE30121.1"/>
    <property type="molecule type" value="Genomic_DNA"/>
</dbReference>
<dbReference type="PANTHER" id="PTHR46910:SF5">
    <property type="entry name" value="ZN(II)2CYS6 TRANSCRIPTION FACTOR (EUROFUNG)"/>
    <property type="match status" value="1"/>
</dbReference>
<organism evidence="4 5">
    <name type="scientific">Glarea lozoyensis (strain ATCC 20868 / MF5171)</name>
    <dbReference type="NCBI Taxonomy" id="1116229"/>
    <lineage>
        <taxon>Eukaryota</taxon>
        <taxon>Fungi</taxon>
        <taxon>Dikarya</taxon>
        <taxon>Ascomycota</taxon>
        <taxon>Pezizomycotina</taxon>
        <taxon>Leotiomycetes</taxon>
        <taxon>Helotiales</taxon>
        <taxon>Helotiaceae</taxon>
        <taxon>Glarea</taxon>
    </lineage>
</organism>
<dbReference type="GO" id="GO:0003700">
    <property type="term" value="F:DNA-binding transcription factor activity"/>
    <property type="evidence" value="ECO:0007669"/>
    <property type="project" value="InterPro"/>
</dbReference>
<dbReference type="GO" id="GO:0003677">
    <property type="term" value="F:DNA binding"/>
    <property type="evidence" value="ECO:0007669"/>
    <property type="project" value="InterPro"/>
</dbReference>
<gene>
    <name evidence="4" type="ORF">GLAREA_12844</name>
</gene>
<evidence type="ECO:0000256" key="2">
    <source>
        <dbReference type="SAM" id="Phobius"/>
    </source>
</evidence>
<sequence>MANNSIWQQPGLNQNQFVALTNLLSLRNNGQVEPTSIYEEPGLDEKAHDGDDAESVDTSFAQQLFSSGNDTLKRQFLDDIAEFAAKEHGARFVACTAMREREDDVTILIARNTAFEACDFEFFDGFSDLVSRWSKHLNAPPVAEKRSWVQNWMTYFWDVLSPTKNVSTPISNEDAVWDEILKYHATRITSAYIPQLRRNFRECPMILVRSDDIDGKGSLARIENLRRVVFSISDADLSHVDNLSRPLGLEKALELLGLNMTATTVHTLLGPNWTIKGAKKRFAEIGGQQGHIHAEVQMLLHLCSAGFLHSAPYEYIGCSKRSCFMCWTLLRSHGRYSTRGCHGRLYSRWTVPEIADFATDQTKALGTALIKTQDSLVRKLGDDFENLGRLQKTSVVGGSSVISESLSTNESRSSELSQRDDALTQQRVQLSFERLEREQANSALSNATNLLWGAAGRASADLMYHPDWRDRLSGGPRGGTATYLDTLSRALTPGDYLYQDCMDDRMPDDPDVLQKFGFGNLPSYHDRTKLLGLYIGLTKYLRVTAEQLNIWQEERSLTANIIREYTEQTSFTGGAYFPWFLENTHILDDPQESNHIEGAMKFIKIAQTFLEPNDQKRNWRELEPGAKQYSFEILWMALMGARPRPEQETWMKFGFCACRNDSEENILGSIYTSLLTDQQPGCLVPEHLRAKPCTFTEFWCAYESGRLVPLMEDRIRNGFADIKRLPLVRDYLSRPPSVMNPSVWDLKQFLEINKYTKYPPVESVKVDYGFLNCRGFEETCTLAEIYKRLLRIANPLELHEACLKNRLFELAKKYHRMDEGHRRLMNNKYSREVMLGHLAQRKFFVEDGGKSREVSFAEFHLQCKASARRAVITRIQPSSPSQDDNRLDRIEEQLSAIQQTLGTLQDQLAGFITSQNVLKVQTESVLRAVSDKDGDTNTLGGVAVSTNEKRKAATAYEGESALSVQSRYANRIFKEVLERSPRENSQLAVDADVSQLDNALNRDNPTSAFHENPFPTRIVQNSTLARIELPPLDAVVSLLKWAKGPVSPTLLSFLPLVTASDLAELCKKAYFAIEECSTSELIIINSCLVFLIPEFLITSPADGSTNEAYGRHASLCHRNIEILLASLNLFMALTLENSKALVLGSVYAVGVSSLSMAWTLISTAARLCQSLGYHRLVAAKESSTDDFNVKKAIFGYVYILDKTLSLRLGRPSSIPDVDLAVDPIVAISMTEPQPWNFIWCLWIEAATIHGRTFEQLYSPQAMGMSHQARLEAVQRLSNATIAAKEKNAKFGQQFANTDNFRNQHLKFVKQANDVVYFSLLTLIHRAIPNNEPGISSPFNHECLAAARAALAAHHLCFTNYKDQHKYIWTIYLQWTILACPFIPFLVIFCHAVTTLSLDTINDLELFVTSLLPPSRTHTTSQKMHDLCQKFYQVGKSYIEDQLSTRQNKIQPDNPFRQGQTAGFNAFNLMPELRQTSELNFESGNFFEQNLGIDDGAWSFGDPHILGILDDGLELNDRSWPNF</sequence>
<accession>S3DDQ5</accession>
<name>S3DDQ5_GLAL2</name>
<evidence type="ECO:0000256" key="1">
    <source>
        <dbReference type="ARBA" id="ARBA00023242"/>
    </source>
</evidence>
<reference evidence="4 5" key="1">
    <citation type="journal article" date="2013" name="BMC Genomics">
        <title>Genomics-driven discovery of the pneumocandin biosynthetic gene cluster in the fungus Glarea lozoyensis.</title>
        <authorList>
            <person name="Chen L."/>
            <person name="Yue Q."/>
            <person name="Zhang X."/>
            <person name="Xiang M."/>
            <person name="Wang C."/>
            <person name="Li S."/>
            <person name="Che Y."/>
            <person name="Ortiz-Lopez F.J."/>
            <person name="Bills G.F."/>
            <person name="Liu X."/>
            <person name="An Z."/>
        </authorList>
    </citation>
    <scope>NUCLEOTIDE SEQUENCE [LARGE SCALE GENOMIC DNA]</scope>
    <source>
        <strain evidence="5">ATCC 20868 / MF5171</strain>
    </source>
</reference>
<evidence type="ECO:0000259" key="3">
    <source>
        <dbReference type="SMART" id="SM00906"/>
    </source>
</evidence>
<keyword evidence="2" id="KW-0472">Membrane</keyword>
<dbReference type="GO" id="GO:0006351">
    <property type="term" value="P:DNA-templated transcription"/>
    <property type="evidence" value="ECO:0007669"/>
    <property type="project" value="InterPro"/>
</dbReference>
<protein>
    <recommendedName>
        <fullName evidence="3">Xylanolytic transcriptional activator regulatory domain-containing protein</fullName>
    </recommendedName>
</protein>
<dbReference type="eggNOG" id="ENOG502RYZ8">
    <property type="taxonomic scope" value="Eukaryota"/>
</dbReference>
<dbReference type="STRING" id="1116229.S3DDQ5"/>
<evidence type="ECO:0000313" key="4">
    <source>
        <dbReference type="EMBL" id="EPE30121.1"/>
    </source>
</evidence>
<dbReference type="Proteomes" id="UP000016922">
    <property type="component" value="Unassembled WGS sequence"/>
</dbReference>
<dbReference type="CDD" id="cd12148">
    <property type="entry name" value="fungal_TF_MHR"/>
    <property type="match status" value="1"/>
</dbReference>
<dbReference type="RefSeq" id="XP_008082798.1">
    <property type="nucleotide sequence ID" value="XM_008084607.1"/>
</dbReference>
<feature type="transmembrane region" description="Helical" evidence="2">
    <location>
        <begin position="1371"/>
        <end position="1393"/>
    </location>
</feature>